<name>A0A517MBQ1_9BACT</name>
<evidence type="ECO:0000313" key="3">
    <source>
        <dbReference type="Proteomes" id="UP000320672"/>
    </source>
</evidence>
<evidence type="ECO:0000259" key="1">
    <source>
        <dbReference type="Pfam" id="PF13401"/>
    </source>
</evidence>
<gene>
    <name evidence="2" type="ORF">FF011L_10580</name>
</gene>
<dbReference type="AlphaFoldDB" id="A0A517MBQ1"/>
<feature type="domain" description="ORC1/DEAH AAA+ ATPase" evidence="1">
    <location>
        <begin position="43"/>
        <end position="131"/>
    </location>
</feature>
<keyword evidence="3" id="KW-1185">Reference proteome</keyword>
<dbReference type="InterPro" id="IPR027417">
    <property type="entry name" value="P-loop_NTPase"/>
</dbReference>
<organism evidence="2 3">
    <name type="scientific">Roseimaritima multifibrata</name>
    <dbReference type="NCBI Taxonomy" id="1930274"/>
    <lineage>
        <taxon>Bacteria</taxon>
        <taxon>Pseudomonadati</taxon>
        <taxon>Planctomycetota</taxon>
        <taxon>Planctomycetia</taxon>
        <taxon>Pirellulales</taxon>
        <taxon>Pirellulaceae</taxon>
        <taxon>Roseimaritima</taxon>
    </lineage>
</organism>
<dbReference type="Pfam" id="PF13401">
    <property type="entry name" value="AAA_22"/>
    <property type="match status" value="1"/>
</dbReference>
<dbReference type="GO" id="GO:0016887">
    <property type="term" value="F:ATP hydrolysis activity"/>
    <property type="evidence" value="ECO:0007669"/>
    <property type="project" value="InterPro"/>
</dbReference>
<dbReference type="InterPro" id="IPR049945">
    <property type="entry name" value="AAA_22"/>
</dbReference>
<dbReference type="KEGG" id="rml:FF011L_10580"/>
<dbReference type="Proteomes" id="UP000320672">
    <property type="component" value="Chromosome"/>
</dbReference>
<proteinExistence type="predicted"/>
<sequence>MSYHAFWSLRRAPFGSGELGQSFHSAKPQKEAFARLHYLVENGHGTGVLIGELGSGRTTLLNQVASSRGFGDTAVDVALTTCAHRTTAESLQNLTMQLGVCNGEAPWRAIGDRILASARQQVRTLWLIDDATAEIAQLAGSLVSENRWLTVIASTHPENLPSLAVNLGQCPLRIDLPTFSLRDTMQFVRARIKDAGGTTQIFSDSALVRMHELGDGRIGIIAHLAELALSSGATHGLSEIQAEWIEAVQDEFVRAA</sequence>
<accession>A0A517MBQ1</accession>
<dbReference type="EMBL" id="CP036262">
    <property type="protein sequence ID" value="QDS92316.1"/>
    <property type="molecule type" value="Genomic_DNA"/>
</dbReference>
<reference evidence="2 3" key="1">
    <citation type="submission" date="2019-02" db="EMBL/GenBank/DDBJ databases">
        <title>Deep-cultivation of Planctomycetes and their phenomic and genomic characterization uncovers novel biology.</title>
        <authorList>
            <person name="Wiegand S."/>
            <person name="Jogler M."/>
            <person name="Boedeker C."/>
            <person name="Pinto D."/>
            <person name="Vollmers J."/>
            <person name="Rivas-Marin E."/>
            <person name="Kohn T."/>
            <person name="Peeters S.H."/>
            <person name="Heuer A."/>
            <person name="Rast P."/>
            <person name="Oberbeckmann S."/>
            <person name="Bunk B."/>
            <person name="Jeske O."/>
            <person name="Meyerdierks A."/>
            <person name="Storesund J.E."/>
            <person name="Kallscheuer N."/>
            <person name="Luecker S."/>
            <person name="Lage O.M."/>
            <person name="Pohl T."/>
            <person name="Merkel B.J."/>
            <person name="Hornburger P."/>
            <person name="Mueller R.-W."/>
            <person name="Bruemmer F."/>
            <person name="Labrenz M."/>
            <person name="Spormann A.M."/>
            <person name="Op den Camp H."/>
            <person name="Overmann J."/>
            <person name="Amann R."/>
            <person name="Jetten M.S.M."/>
            <person name="Mascher T."/>
            <person name="Medema M.H."/>
            <person name="Devos D.P."/>
            <person name="Kaster A.-K."/>
            <person name="Ovreas L."/>
            <person name="Rohde M."/>
            <person name="Galperin M.Y."/>
            <person name="Jogler C."/>
        </authorList>
    </citation>
    <scope>NUCLEOTIDE SEQUENCE [LARGE SCALE GENOMIC DNA]</scope>
    <source>
        <strain evidence="2 3">FF011L</strain>
    </source>
</reference>
<protein>
    <recommendedName>
        <fullName evidence="1">ORC1/DEAH AAA+ ATPase domain-containing protein</fullName>
    </recommendedName>
</protein>
<evidence type="ECO:0000313" key="2">
    <source>
        <dbReference type="EMBL" id="QDS92316.1"/>
    </source>
</evidence>
<dbReference type="PANTHER" id="PTHR35894">
    <property type="entry name" value="GENERAL SECRETION PATHWAY PROTEIN A-RELATED"/>
    <property type="match status" value="1"/>
</dbReference>
<dbReference type="InterPro" id="IPR052026">
    <property type="entry name" value="ExeA_AAA_ATPase_DNA-bind"/>
</dbReference>
<dbReference type="PANTHER" id="PTHR35894:SF1">
    <property type="entry name" value="PHOSPHORIBULOKINASE _ URIDINE KINASE FAMILY"/>
    <property type="match status" value="1"/>
</dbReference>
<dbReference type="SUPFAM" id="SSF52540">
    <property type="entry name" value="P-loop containing nucleoside triphosphate hydrolases"/>
    <property type="match status" value="1"/>
</dbReference>